<dbReference type="Pfam" id="PF00704">
    <property type="entry name" value="Glyco_hydro_18"/>
    <property type="match status" value="1"/>
</dbReference>
<dbReference type="PANTHER" id="PTHR46066">
    <property type="entry name" value="CHITINASE DOMAIN-CONTAINING PROTEIN 1 FAMILY MEMBER"/>
    <property type="match status" value="1"/>
</dbReference>
<feature type="domain" description="GH18" evidence="3">
    <location>
        <begin position="294"/>
        <end position="618"/>
    </location>
</feature>
<accession>A0ABT1EH49</accession>
<keyword evidence="4" id="KW-0378">Hydrolase</keyword>
<feature type="transmembrane region" description="Helical" evidence="2">
    <location>
        <begin position="43"/>
        <end position="65"/>
    </location>
</feature>
<evidence type="ECO:0000313" key="4">
    <source>
        <dbReference type="EMBL" id="MCP1110032.1"/>
    </source>
</evidence>
<comment type="caution">
    <text evidence="4">The sequence shown here is derived from an EMBL/GenBank/DDBJ whole genome shotgun (WGS) entry which is preliminary data.</text>
</comment>
<dbReference type="InterPro" id="IPR011583">
    <property type="entry name" value="Chitinase_II/V-like_cat"/>
</dbReference>
<dbReference type="PANTHER" id="PTHR46066:SF2">
    <property type="entry name" value="CHITINASE DOMAIN-CONTAINING PROTEIN 1"/>
    <property type="match status" value="1"/>
</dbReference>
<evidence type="ECO:0000256" key="2">
    <source>
        <dbReference type="SAM" id="Phobius"/>
    </source>
</evidence>
<sequence length="618" mass="70150">MEEKDLQKRKRRPAKAPDSGTGTTRKRAGARRRVQRKRRRQRNLVISTVLLIILILAAIVGFFLWNRYSPSKEQANLNEYYGIESEGQLAVIVDNQIAELKGKVEEGRTYVRYETVRDLINQRFYWDPNENILLYTLPNDVIQVPVGSKEYQVSKEKNTEDYVILKTEGSTAFIALDFVKKYTNMDFEVFKDPERVVVNTGTETKVATVKRKNYVRFQAGVKSPYLTEVAAKDTVTVIEALDDWQKVRTKDGYIGYIKQSLLNDERTEKREVNYEEPEFTSISKNQTINMAWHNVSNAYANNGILATIANTKGLTTISPTWFHVKDTAGNIDSIADTTYVNYCHQSNIEVWAALRDFDGGISSYEQTLELLKYTSRRENLINQLIAAALQSGIDGINLDFEMVSTECGEHYIQFVRELSVKCRQNGLVFSVDNYVPKGHNTHYNRAEQGVFADYVIIMGYDEHWGGSPVAGPVASIPFVREGIEQTLKEVPAEKVINAMPFYTRLWMETPKTAEEIASQEGTEAAEYATNVTSEAYGMADAQAIINNNGAQVTFDEANGVNFATWEKDGTTYKIWPEDEVAIEAKLKLMKEYHLAGVAAWSLGQEDTNIWNLIIQYTN</sequence>
<dbReference type="Pfam" id="PF08239">
    <property type="entry name" value="SH3_3"/>
    <property type="match status" value="1"/>
</dbReference>
<feature type="compositionally biased region" description="Basic residues" evidence="1">
    <location>
        <begin position="24"/>
        <end position="36"/>
    </location>
</feature>
<gene>
    <name evidence="4" type="ORF">NK118_07190</name>
</gene>
<dbReference type="InterPro" id="IPR003646">
    <property type="entry name" value="SH3-like_bac-type"/>
</dbReference>
<dbReference type="Gene3D" id="3.20.20.80">
    <property type="entry name" value="Glycosidases"/>
    <property type="match status" value="1"/>
</dbReference>
<dbReference type="SUPFAM" id="SSF55383">
    <property type="entry name" value="Copper amine oxidase, domain N"/>
    <property type="match status" value="1"/>
</dbReference>
<dbReference type="RefSeq" id="WP_262068912.1">
    <property type="nucleotide sequence ID" value="NZ_JAMXOC010000008.1"/>
</dbReference>
<dbReference type="InterPro" id="IPR012854">
    <property type="entry name" value="Cu_amine_oxidase-like_N"/>
</dbReference>
<evidence type="ECO:0000256" key="1">
    <source>
        <dbReference type="SAM" id="MobiDB-lite"/>
    </source>
</evidence>
<dbReference type="Proteomes" id="UP001523565">
    <property type="component" value="Unassembled WGS sequence"/>
</dbReference>
<dbReference type="Gene3D" id="3.10.50.10">
    <property type="match status" value="1"/>
</dbReference>
<proteinExistence type="predicted"/>
<dbReference type="SUPFAM" id="SSF51445">
    <property type="entry name" value="(Trans)glycosidases"/>
    <property type="match status" value="1"/>
</dbReference>
<dbReference type="GO" id="GO:0016787">
    <property type="term" value="F:hydrolase activity"/>
    <property type="evidence" value="ECO:0007669"/>
    <property type="project" value="UniProtKB-KW"/>
</dbReference>
<dbReference type="Pfam" id="PF07833">
    <property type="entry name" value="Cu_amine_oxidN1"/>
    <property type="match status" value="1"/>
</dbReference>
<dbReference type="InterPro" id="IPR017853">
    <property type="entry name" value="GH"/>
</dbReference>
<keyword evidence="2" id="KW-1133">Transmembrane helix</keyword>
<evidence type="ECO:0000259" key="3">
    <source>
        <dbReference type="PROSITE" id="PS51910"/>
    </source>
</evidence>
<dbReference type="InterPro" id="IPR001223">
    <property type="entry name" value="Glyco_hydro18_cat"/>
</dbReference>
<dbReference type="InterPro" id="IPR029070">
    <property type="entry name" value="Chitinase_insertion_sf"/>
</dbReference>
<feature type="region of interest" description="Disordered" evidence="1">
    <location>
        <begin position="1"/>
        <end position="36"/>
    </location>
</feature>
<keyword evidence="2" id="KW-0812">Transmembrane</keyword>
<reference evidence="4 5" key="1">
    <citation type="journal article" date="2022" name="Genome Biol. Evol.">
        <title>Host diet, physiology and behaviors set the stage for Lachnospiraceae cladogenesis.</title>
        <authorList>
            <person name="Vera-Ponce De Leon A."/>
            <person name="Schneider M."/>
            <person name="Jahnes B.C."/>
            <person name="Sadowski V."/>
            <person name="Camuy-Velez L.A."/>
            <person name="Duan J."/>
            <person name="Sabree Z.L."/>
        </authorList>
    </citation>
    <scope>NUCLEOTIDE SEQUENCE [LARGE SCALE GENOMIC DNA]</scope>
    <source>
        <strain evidence="4 5">PAL227</strain>
    </source>
</reference>
<name>A0ABT1EH49_9FIRM</name>
<keyword evidence="5" id="KW-1185">Reference proteome</keyword>
<organism evidence="4 5">
    <name type="scientific">Ohessyouella blattaphilus</name>
    <dbReference type="NCBI Taxonomy" id="2949333"/>
    <lineage>
        <taxon>Bacteria</taxon>
        <taxon>Bacillati</taxon>
        <taxon>Bacillota</taxon>
        <taxon>Clostridia</taxon>
        <taxon>Lachnospirales</taxon>
        <taxon>Lachnospiraceae</taxon>
        <taxon>Ohessyouella</taxon>
    </lineage>
</organism>
<dbReference type="SMART" id="SM00636">
    <property type="entry name" value="Glyco_18"/>
    <property type="match status" value="1"/>
</dbReference>
<protein>
    <submittedName>
        <fullName evidence="4">Glycosyl hydrolase family 18 protein</fullName>
    </submittedName>
</protein>
<dbReference type="EMBL" id="JAMZFV010000008">
    <property type="protein sequence ID" value="MCP1110032.1"/>
    <property type="molecule type" value="Genomic_DNA"/>
</dbReference>
<dbReference type="InterPro" id="IPR036582">
    <property type="entry name" value="Mao_N_sf"/>
</dbReference>
<dbReference type="Gene3D" id="2.30.30.40">
    <property type="entry name" value="SH3 Domains"/>
    <property type="match status" value="1"/>
</dbReference>
<evidence type="ECO:0000313" key="5">
    <source>
        <dbReference type="Proteomes" id="UP001523565"/>
    </source>
</evidence>
<dbReference type="PROSITE" id="PS51910">
    <property type="entry name" value="GH18_2"/>
    <property type="match status" value="1"/>
</dbReference>
<keyword evidence="2" id="KW-0472">Membrane</keyword>